<dbReference type="GO" id="GO:0016491">
    <property type="term" value="F:oxidoreductase activity"/>
    <property type="evidence" value="ECO:0007669"/>
    <property type="project" value="InterPro"/>
</dbReference>
<accession>Q220M8</accession>
<dbReference type="Proteomes" id="UP000008332">
    <property type="component" value="Chromosome"/>
</dbReference>
<evidence type="ECO:0000313" key="11">
    <source>
        <dbReference type="EMBL" id="ABD68525.1"/>
    </source>
</evidence>
<dbReference type="AlphaFoldDB" id="Q220M8"/>
<keyword evidence="4 7" id="KW-0574">Periplasm</keyword>
<organism evidence="11 12">
    <name type="scientific">Albidiferax ferrireducens (strain ATCC BAA-621 / DSM 15236 / T118)</name>
    <name type="common">Rhodoferax ferrireducens</name>
    <dbReference type="NCBI Taxonomy" id="338969"/>
    <lineage>
        <taxon>Bacteria</taxon>
        <taxon>Pseudomonadati</taxon>
        <taxon>Pseudomonadota</taxon>
        <taxon>Betaproteobacteria</taxon>
        <taxon>Burkholderiales</taxon>
        <taxon>Comamonadaceae</taxon>
        <taxon>Rhodoferax</taxon>
    </lineage>
</organism>
<dbReference type="SUPFAM" id="SSF52833">
    <property type="entry name" value="Thioredoxin-like"/>
    <property type="match status" value="1"/>
</dbReference>
<dbReference type="STRING" id="338969.Rfer_0775"/>
<proteinExistence type="inferred from homology"/>
<dbReference type="PROSITE" id="PS51352">
    <property type="entry name" value="THIOREDOXIN_2"/>
    <property type="match status" value="1"/>
</dbReference>
<dbReference type="InterPro" id="IPR013766">
    <property type="entry name" value="Thioredoxin_domain"/>
</dbReference>
<dbReference type="PANTHER" id="PTHR35891">
    <property type="entry name" value="THIOL:DISULFIDE INTERCHANGE PROTEIN DSBA"/>
    <property type="match status" value="1"/>
</dbReference>
<keyword evidence="12" id="KW-1185">Reference proteome</keyword>
<dbReference type="HOGENOM" id="CLU_088255_1_0_4"/>
<dbReference type="CDD" id="cd03019">
    <property type="entry name" value="DsbA_DsbA"/>
    <property type="match status" value="1"/>
</dbReference>
<dbReference type="KEGG" id="rfr:Rfer_0775"/>
<comment type="similarity">
    <text evidence="2">Belongs to the thioredoxin family. DsbA subfamily.</text>
</comment>
<evidence type="ECO:0000256" key="8">
    <source>
        <dbReference type="PIRSR" id="PIRSR001488-1"/>
    </source>
</evidence>
<reference evidence="12" key="1">
    <citation type="submission" date="2006-02" db="EMBL/GenBank/DDBJ databases">
        <title>Complete sequence of chromosome of Rhodoferax ferrireducens DSM 15236.</title>
        <authorList>
            <person name="Copeland A."/>
            <person name="Lucas S."/>
            <person name="Lapidus A."/>
            <person name="Barry K."/>
            <person name="Detter J.C."/>
            <person name="Glavina del Rio T."/>
            <person name="Hammon N."/>
            <person name="Israni S."/>
            <person name="Pitluck S."/>
            <person name="Brettin T."/>
            <person name="Bruce D."/>
            <person name="Han C."/>
            <person name="Tapia R."/>
            <person name="Gilna P."/>
            <person name="Kiss H."/>
            <person name="Schmutz J."/>
            <person name="Larimer F."/>
            <person name="Land M."/>
            <person name="Kyrpides N."/>
            <person name="Ivanova N."/>
            <person name="Richardson P."/>
        </authorList>
    </citation>
    <scope>NUCLEOTIDE SEQUENCE [LARGE SCALE GENOMIC DNA]</scope>
    <source>
        <strain evidence="12">ATCC BAA-621 / DSM 15236 / T118</strain>
    </source>
</reference>
<evidence type="ECO:0000256" key="7">
    <source>
        <dbReference type="PIRNR" id="PIRNR001488"/>
    </source>
</evidence>
<dbReference type="Pfam" id="PF01323">
    <property type="entry name" value="DSBA"/>
    <property type="match status" value="1"/>
</dbReference>
<evidence type="ECO:0000256" key="5">
    <source>
        <dbReference type="ARBA" id="ARBA00023157"/>
    </source>
</evidence>
<dbReference type="InterPro" id="IPR036249">
    <property type="entry name" value="Thioredoxin-like_sf"/>
</dbReference>
<evidence type="ECO:0000256" key="2">
    <source>
        <dbReference type="ARBA" id="ARBA00005791"/>
    </source>
</evidence>
<feature type="disulfide bond" description="Redox-active" evidence="8">
    <location>
        <begin position="71"/>
        <end position="74"/>
    </location>
</feature>
<evidence type="ECO:0000256" key="3">
    <source>
        <dbReference type="ARBA" id="ARBA00022729"/>
    </source>
</evidence>
<feature type="signal peptide" evidence="9">
    <location>
        <begin position="1"/>
        <end position="26"/>
    </location>
</feature>
<comment type="subcellular location">
    <subcellularLocation>
        <location evidence="1 7">Periplasm</location>
    </subcellularLocation>
</comment>
<dbReference type="PANTHER" id="PTHR35891:SF3">
    <property type="entry name" value="THIOL:DISULFIDE INTERCHANGE PROTEIN DSBL"/>
    <property type="match status" value="1"/>
</dbReference>
<keyword evidence="5 7" id="KW-1015">Disulfide bond</keyword>
<dbReference type="InterPro" id="IPR050824">
    <property type="entry name" value="Thiol_disulfide_DsbA"/>
</dbReference>
<evidence type="ECO:0000256" key="9">
    <source>
        <dbReference type="SAM" id="SignalP"/>
    </source>
</evidence>
<dbReference type="eggNOG" id="COG1651">
    <property type="taxonomic scope" value="Bacteria"/>
</dbReference>
<dbReference type="GO" id="GO:0042597">
    <property type="term" value="C:periplasmic space"/>
    <property type="evidence" value="ECO:0007669"/>
    <property type="project" value="UniProtKB-SubCell"/>
</dbReference>
<evidence type="ECO:0000259" key="10">
    <source>
        <dbReference type="PROSITE" id="PS51352"/>
    </source>
</evidence>
<sequence length="224" mass="24733">MKRRDFSFTCGAALAASALVLPTARAQTTAPAQVQGKKPELGTDYLQLDKRAAVEAPAGKIEVVEFFWYSCPHCNAFEPTFDAWSKRVPKDVVVRRVPIAFRPDFAPQQRLFYALEAMGLLDQLHRKVFAAIHSEKQSLATGEAIVDWVAKQGVDKAKFLESFNSFSVSTKTSRATQLQNAYKVEGVPALGVGGRFYTDGSLAKSMERSLQVVEFLIAQVRSGR</sequence>
<gene>
    <name evidence="11" type="ordered locus">Rfer_0775</name>
</gene>
<feature type="domain" description="Thioredoxin" evidence="10">
    <location>
        <begin position="18"/>
        <end position="180"/>
    </location>
</feature>
<dbReference type="Gene3D" id="3.40.30.10">
    <property type="entry name" value="Glutaredoxin"/>
    <property type="match status" value="1"/>
</dbReference>
<protein>
    <recommendedName>
        <fullName evidence="7">Thiol:disulfide interchange protein</fullName>
    </recommendedName>
</protein>
<dbReference type="OrthoDB" id="9784896at2"/>
<evidence type="ECO:0000256" key="6">
    <source>
        <dbReference type="ARBA" id="ARBA00023284"/>
    </source>
</evidence>
<dbReference type="RefSeq" id="WP_011463098.1">
    <property type="nucleotide sequence ID" value="NC_007908.1"/>
</dbReference>
<dbReference type="PIRSF" id="PIRSF001488">
    <property type="entry name" value="Tdi_protein"/>
    <property type="match status" value="1"/>
</dbReference>
<name>Q220M8_ALBFT</name>
<keyword evidence="3 9" id="KW-0732">Signal</keyword>
<dbReference type="InterPro" id="IPR023205">
    <property type="entry name" value="DsbA/DsbL"/>
</dbReference>
<evidence type="ECO:0000256" key="1">
    <source>
        <dbReference type="ARBA" id="ARBA00004418"/>
    </source>
</evidence>
<evidence type="ECO:0000313" key="12">
    <source>
        <dbReference type="Proteomes" id="UP000008332"/>
    </source>
</evidence>
<evidence type="ECO:0000256" key="4">
    <source>
        <dbReference type="ARBA" id="ARBA00022764"/>
    </source>
</evidence>
<dbReference type="EMBL" id="CP000267">
    <property type="protein sequence ID" value="ABD68525.1"/>
    <property type="molecule type" value="Genomic_DNA"/>
</dbReference>
<keyword evidence="6" id="KW-0676">Redox-active center</keyword>
<feature type="chain" id="PRO_5004200648" description="Thiol:disulfide interchange protein" evidence="9">
    <location>
        <begin position="27"/>
        <end position="224"/>
    </location>
</feature>
<dbReference type="InterPro" id="IPR001853">
    <property type="entry name" value="DSBA-like_thioredoxin_dom"/>
</dbReference>